<dbReference type="GO" id="GO:0005524">
    <property type="term" value="F:ATP binding"/>
    <property type="evidence" value="ECO:0007669"/>
    <property type="project" value="InterPro"/>
</dbReference>
<dbReference type="PANTHER" id="PTHR10046">
    <property type="entry name" value="ATP DEPENDENT LON PROTEASE FAMILY MEMBER"/>
    <property type="match status" value="1"/>
</dbReference>
<dbReference type="Gene3D" id="2.30.42.10">
    <property type="match status" value="1"/>
</dbReference>
<dbReference type="GO" id="GO:0006508">
    <property type="term" value="P:proteolysis"/>
    <property type="evidence" value="ECO:0007669"/>
    <property type="project" value="InterPro"/>
</dbReference>
<evidence type="ECO:0000259" key="1">
    <source>
        <dbReference type="Pfam" id="PF05362"/>
    </source>
</evidence>
<evidence type="ECO:0000313" key="3">
    <source>
        <dbReference type="EMBL" id="ORI98251.1"/>
    </source>
</evidence>
<dbReference type="GeneID" id="97230958"/>
<protein>
    <submittedName>
        <fullName evidence="3">Peptidase</fullName>
    </submittedName>
</protein>
<dbReference type="NCBIfam" id="NF041438">
    <property type="entry name" value="SepM_fam_S16"/>
    <property type="match status" value="1"/>
</dbReference>
<comment type="caution">
    <text evidence="3">The sequence shown here is derived from an EMBL/GenBank/DDBJ whole genome shotgun (WGS) entry which is preliminary data.</text>
</comment>
<proteinExistence type="predicted"/>
<feature type="domain" description="PDZ" evidence="2">
    <location>
        <begin position="127"/>
        <end position="192"/>
    </location>
</feature>
<dbReference type="InterPro" id="IPR027065">
    <property type="entry name" value="Lon_Prtase"/>
</dbReference>
<name>A0A1X0VEY3_LEUPS</name>
<dbReference type="Pfam" id="PF13180">
    <property type="entry name" value="PDZ_2"/>
    <property type="match status" value="1"/>
</dbReference>
<dbReference type="RefSeq" id="WP_080519111.1">
    <property type="nucleotide sequence ID" value="NZ_MPLS01000006.1"/>
</dbReference>
<evidence type="ECO:0000313" key="4">
    <source>
        <dbReference type="Proteomes" id="UP000192288"/>
    </source>
</evidence>
<dbReference type="EMBL" id="MPLS01000006">
    <property type="protein sequence ID" value="ORI98251.1"/>
    <property type="molecule type" value="Genomic_DNA"/>
</dbReference>
<sequence>MRKKNKIIVAVVSVLVLAGIVAGVWPLNGYIESPGEADDLSRFVTIDGKKDTAKGQYRITSVFLTQANGFKFLQTKINPHLSYASEADVTGGESSATFSKVQDFYMQSAIANAEQVAFNKANKPITTQYRGIYVLSVSDTSHFKKTIKVGDTITAIDGHHYENSDGFIKYLANKKKGTTVTVSYTRDDKSGQAKGTTIKLPGTKTPEYPNGRAGIGIVLTDNVAVTTTPKVSVDPGQIGGPSGGLMFTLQIYDQLTGDKLANGRNISGTGTMNANGYVGEIGGIDKKIMAAKAAGSTVFFAPYVKPTKELLKYEEQHKTNYMLARDTAKKYAPKLKVIPVQTFDDAVNYLKSGTIIKTTDSTN</sequence>
<dbReference type="GO" id="GO:0004252">
    <property type="term" value="F:serine-type endopeptidase activity"/>
    <property type="evidence" value="ECO:0007669"/>
    <property type="project" value="InterPro"/>
</dbReference>
<gene>
    <name evidence="3" type="ORF">BMR96_02610</name>
</gene>
<accession>A0A1X0VEY3</accession>
<dbReference type="SUPFAM" id="SSF50156">
    <property type="entry name" value="PDZ domain-like"/>
    <property type="match status" value="1"/>
</dbReference>
<dbReference type="InterPro" id="IPR008269">
    <property type="entry name" value="Lon_proteolytic"/>
</dbReference>
<dbReference type="InterPro" id="IPR036034">
    <property type="entry name" value="PDZ_sf"/>
</dbReference>
<dbReference type="GO" id="GO:0004176">
    <property type="term" value="F:ATP-dependent peptidase activity"/>
    <property type="evidence" value="ECO:0007669"/>
    <property type="project" value="InterPro"/>
</dbReference>
<dbReference type="Proteomes" id="UP000192288">
    <property type="component" value="Unassembled WGS sequence"/>
</dbReference>
<dbReference type="InterPro" id="IPR001478">
    <property type="entry name" value="PDZ"/>
</dbReference>
<evidence type="ECO:0000259" key="2">
    <source>
        <dbReference type="Pfam" id="PF13180"/>
    </source>
</evidence>
<reference evidence="3 4" key="1">
    <citation type="journal article" date="2017" name="Front. Microbiol.">
        <title>Genomic Characterization of Dairy Associated Leuconostoc Species and Diversity of Leuconostocs in Undefined Mixed Mesophilic Starter Cultures.</title>
        <authorList>
            <person name="Frantzen C.A."/>
            <person name="Kot W."/>
            <person name="Pedersen T.B."/>
            <person name="Ardo Y.M."/>
            <person name="Broadbent J.R."/>
            <person name="Neve H."/>
            <person name="Hansen L.H."/>
            <person name="Dal Bello F."/>
            <person name="Ostlie H.M."/>
            <person name="Kleppen H.P."/>
            <person name="Vogensen F.K."/>
            <person name="Holo H."/>
        </authorList>
    </citation>
    <scope>NUCLEOTIDE SEQUENCE [LARGE SCALE GENOMIC DNA]</scope>
    <source>
        <strain evidence="3 4">LMGCF08</strain>
    </source>
</reference>
<dbReference type="Pfam" id="PF05362">
    <property type="entry name" value="Lon_C"/>
    <property type="match status" value="1"/>
</dbReference>
<dbReference type="Gene3D" id="3.30.230.10">
    <property type="match status" value="1"/>
</dbReference>
<dbReference type="STRING" id="33968.BMS77_04055"/>
<dbReference type="InterPro" id="IPR014721">
    <property type="entry name" value="Ribsml_uS5_D2-typ_fold_subgr"/>
</dbReference>
<dbReference type="GO" id="GO:0030163">
    <property type="term" value="P:protein catabolic process"/>
    <property type="evidence" value="ECO:0007669"/>
    <property type="project" value="InterPro"/>
</dbReference>
<feature type="domain" description="Lon proteolytic" evidence="1">
    <location>
        <begin position="239"/>
        <end position="302"/>
    </location>
</feature>
<organism evidence="3 4">
    <name type="scientific">Leuconostoc pseudomesenteroides</name>
    <dbReference type="NCBI Taxonomy" id="33968"/>
    <lineage>
        <taxon>Bacteria</taxon>
        <taxon>Bacillati</taxon>
        <taxon>Bacillota</taxon>
        <taxon>Bacilli</taxon>
        <taxon>Lactobacillales</taxon>
        <taxon>Lactobacillaceae</taxon>
        <taxon>Leuconostoc</taxon>
    </lineage>
</organism>
<dbReference type="SUPFAM" id="SSF54211">
    <property type="entry name" value="Ribosomal protein S5 domain 2-like"/>
    <property type="match status" value="1"/>
</dbReference>
<dbReference type="InterPro" id="IPR020568">
    <property type="entry name" value="Ribosomal_Su5_D2-typ_SF"/>
</dbReference>
<dbReference type="AlphaFoldDB" id="A0A1X0VEY3"/>